<gene>
    <name evidence="1" type="ORF">C2G38_2158122</name>
</gene>
<accession>A0A397W2U6</accession>
<protein>
    <submittedName>
        <fullName evidence="1">Uncharacterized protein</fullName>
    </submittedName>
</protein>
<name>A0A397W2U6_9GLOM</name>
<keyword evidence="2" id="KW-1185">Reference proteome</keyword>
<comment type="caution">
    <text evidence="1">The sequence shown here is derived from an EMBL/GenBank/DDBJ whole genome shotgun (WGS) entry which is preliminary data.</text>
</comment>
<evidence type="ECO:0000313" key="2">
    <source>
        <dbReference type="Proteomes" id="UP000266673"/>
    </source>
</evidence>
<dbReference type="AlphaFoldDB" id="A0A397W2U6"/>
<sequence>MMFYECHTAKLYEHIIDIQNNKLSSYRKIFNSKNLKEVLQLPEEEPSLMQAEKKIAKNEKKQEELHIHKEIERKIEKNGEKLEELHILKEIEKTIKDLPVLKQDIKEQKESIEVMKTNK</sequence>
<reference evidence="1 2" key="1">
    <citation type="submission" date="2018-06" db="EMBL/GenBank/DDBJ databases">
        <title>Comparative genomics reveals the genomic features of Rhizophagus irregularis, R. cerebriforme, R. diaphanum and Gigaspora rosea, and their symbiotic lifestyle signature.</title>
        <authorList>
            <person name="Morin E."/>
            <person name="San Clemente H."/>
            <person name="Chen E.C.H."/>
            <person name="De La Providencia I."/>
            <person name="Hainaut M."/>
            <person name="Kuo A."/>
            <person name="Kohler A."/>
            <person name="Murat C."/>
            <person name="Tang N."/>
            <person name="Roy S."/>
            <person name="Loubradou J."/>
            <person name="Henrissat B."/>
            <person name="Grigoriev I.V."/>
            <person name="Corradi N."/>
            <person name="Roux C."/>
            <person name="Martin F.M."/>
        </authorList>
    </citation>
    <scope>NUCLEOTIDE SEQUENCE [LARGE SCALE GENOMIC DNA]</scope>
    <source>
        <strain evidence="1 2">DAOM 194757</strain>
    </source>
</reference>
<organism evidence="1 2">
    <name type="scientific">Gigaspora rosea</name>
    <dbReference type="NCBI Taxonomy" id="44941"/>
    <lineage>
        <taxon>Eukaryota</taxon>
        <taxon>Fungi</taxon>
        <taxon>Fungi incertae sedis</taxon>
        <taxon>Mucoromycota</taxon>
        <taxon>Glomeromycotina</taxon>
        <taxon>Glomeromycetes</taxon>
        <taxon>Diversisporales</taxon>
        <taxon>Gigasporaceae</taxon>
        <taxon>Gigaspora</taxon>
    </lineage>
</organism>
<dbReference type="Proteomes" id="UP000266673">
    <property type="component" value="Unassembled WGS sequence"/>
</dbReference>
<evidence type="ECO:0000313" key="1">
    <source>
        <dbReference type="EMBL" id="RIB28362.1"/>
    </source>
</evidence>
<dbReference type="EMBL" id="QKWP01000068">
    <property type="protein sequence ID" value="RIB28362.1"/>
    <property type="molecule type" value="Genomic_DNA"/>
</dbReference>
<proteinExistence type="predicted"/>